<dbReference type="EMBL" id="JAJUBC010000001">
    <property type="protein sequence ID" value="MDD1791788.1"/>
    <property type="molecule type" value="Genomic_DNA"/>
</dbReference>
<protein>
    <submittedName>
        <fullName evidence="2">Uncharacterized protein</fullName>
    </submittedName>
</protein>
<keyword evidence="3" id="KW-1185">Reference proteome</keyword>
<dbReference type="RefSeq" id="WP_274162730.1">
    <property type="nucleotide sequence ID" value="NZ_JAJUBC010000001.1"/>
</dbReference>
<comment type="caution">
    <text evidence="2">The sequence shown here is derived from an EMBL/GenBank/DDBJ whole genome shotgun (WGS) entry which is preliminary data.</text>
</comment>
<dbReference type="Proteomes" id="UP001149400">
    <property type="component" value="Unassembled WGS sequence"/>
</dbReference>
<accession>A0ABT5QUV8</accession>
<evidence type="ECO:0000313" key="2">
    <source>
        <dbReference type="EMBL" id="MDD1791788.1"/>
    </source>
</evidence>
<reference evidence="2" key="1">
    <citation type="submission" date="2021-12" db="EMBL/GenBank/DDBJ databases">
        <title>Enterovibrio ZSDZ35 sp. nov. and Enterovibrio ZSDZ42 sp. nov., isolated from coastal seawater in Qingdao.</title>
        <authorList>
            <person name="Zhang P."/>
        </authorList>
    </citation>
    <scope>NUCLEOTIDE SEQUENCE</scope>
    <source>
        <strain evidence="2">ZSDZ42</strain>
    </source>
</reference>
<feature type="signal peptide" evidence="1">
    <location>
        <begin position="1"/>
        <end position="20"/>
    </location>
</feature>
<evidence type="ECO:0000256" key="1">
    <source>
        <dbReference type="SAM" id="SignalP"/>
    </source>
</evidence>
<sequence length="45" mass="4926">MKKLAIAALVLFGLTGTAYALDTHLTHNWSMPSLSFFDCHNGGHH</sequence>
<name>A0ABT5QUV8_9GAMM</name>
<feature type="chain" id="PRO_5046626375" evidence="1">
    <location>
        <begin position="21"/>
        <end position="45"/>
    </location>
</feature>
<organism evidence="2 3">
    <name type="scientific">Enterovibrio gelatinilyticus</name>
    <dbReference type="NCBI Taxonomy" id="2899819"/>
    <lineage>
        <taxon>Bacteria</taxon>
        <taxon>Pseudomonadati</taxon>
        <taxon>Pseudomonadota</taxon>
        <taxon>Gammaproteobacteria</taxon>
        <taxon>Vibrionales</taxon>
        <taxon>Vibrionaceae</taxon>
        <taxon>Enterovibrio</taxon>
    </lineage>
</organism>
<keyword evidence="1" id="KW-0732">Signal</keyword>
<evidence type="ECO:0000313" key="3">
    <source>
        <dbReference type="Proteomes" id="UP001149400"/>
    </source>
</evidence>
<proteinExistence type="predicted"/>
<gene>
    <name evidence="2" type="ORF">LRP50_01420</name>
</gene>